<accession>A0ACA9R2Z9</accession>
<feature type="non-terminal residue" evidence="1">
    <location>
        <position position="1"/>
    </location>
</feature>
<comment type="caution">
    <text evidence="1">The sequence shown here is derived from an EMBL/GenBank/DDBJ whole genome shotgun (WGS) entry which is preliminary data.</text>
</comment>
<evidence type="ECO:0000313" key="1">
    <source>
        <dbReference type="EMBL" id="CAG8774499.1"/>
    </source>
</evidence>
<gene>
    <name evidence="1" type="ORF">RPERSI_LOCUS16813</name>
</gene>
<sequence>VPLNPKFLNEIEHALQGHEVITEYENKDLKNELYFFTGGENIELLFESKDLCSCGNRRYKKNSKCKEYHENLLKELVPLCGSCKKRKILESQEKDKCKMCNDFIEMNNSNPDLKIICKDCSNKWGQI</sequence>
<protein>
    <submittedName>
        <fullName evidence="1">17777_t:CDS:1</fullName>
    </submittedName>
</protein>
<reference evidence="1" key="1">
    <citation type="submission" date="2021-06" db="EMBL/GenBank/DDBJ databases">
        <authorList>
            <person name="Kallberg Y."/>
            <person name="Tangrot J."/>
            <person name="Rosling A."/>
        </authorList>
    </citation>
    <scope>NUCLEOTIDE SEQUENCE</scope>
    <source>
        <strain evidence="1">MA461A</strain>
    </source>
</reference>
<evidence type="ECO:0000313" key="2">
    <source>
        <dbReference type="Proteomes" id="UP000789920"/>
    </source>
</evidence>
<dbReference type="EMBL" id="CAJVQC010042105">
    <property type="protein sequence ID" value="CAG8774499.1"/>
    <property type="molecule type" value="Genomic_DNA"/>
</dbReference>
<proteinExistence type="predicted"/>
<keyword evidence="2" id="KW-1185">Reference proteome</keyword>
<dbReference type="Proteomes" id="UP000789920">
    <property type="component" value="Unassembled WGS sequence"/>
</dbReference>
<organism evidence="1 2">
    <name type="scientific">Racocetra persica</name>
    <dbReference type="NCBI Taxonomy" id="160502"/>
    <lineage>
        <taxon>Eukaryota</taxon>
        <taxon>Fungi</taxon>
        <taxon>Fungi incertae sedis</taxon>
        <taxon>Mucoromycota</taxon>
        <taxon>Glomeromycotina</taxon>
        <taxon>Glomeromycetes</taxon>
        <taxon>Diversisporales</taxon>
        <taxon>Gigasporaceae</taxon>
        <taxon>Racocetra</taxon>
    </lineage>
</organism>
<name>A0ACA9R2Z9_9GLOM</name>